<evidence type="ECO:0000313" key="4">
    <source>
        <dbReference type="Proteomes" id="UP000008810"/>
    </source>
</evidence>
<keyword evidence="4" id="KW-1185">Reference proteome</keyword>
<proteinExistence type="predicted"/>
<evidence type="ECO:0000313" key="2">
    <source>
        <dbReference type="EMBL" id="KQK14133.1"/>
    </source>
</evidence>
<name>A0A0Q3GUV9_BRADI</name>
<sequence length="122" mass="13718">MDGWMDGGKLLLLPLPCLLLIVLRQDARSGQQSSTRRKMTSPEITKLTPLSHHLRLFCEVGGGGEVLPSIMIDLPQPAAVRTLIGVQSEHIQMEAADSFGDDTRRQRHNTKHIIRHLSFQHY</sequence>
<protein>
    <recommendedName>
        <fullName evidence="5">Secreted protein</fullName>
    </recommendedName>
</protein>
<organism evidence="2">
    <name type="scientific">Brachypodium distachyon</name>
    <name type="common">Purple false brome</name>
    <name type="synonym">Trachynia distachya</name>
    <dbReference type="NCBI Taxonomy" id="15368"/>
    <lineage>
        <taxon>Eukaryota</taxon>
        <taxon>Viridiplantae</taxon>
        <taxon>Streptophyta</taxon>
        <taxon>Embryophyta</taxon>
        <taxon>Tracheophyta</taxon>
        <taxon>Spermatophyta</taxon>
        <taxon>Magnoliopsida</taxon>
        <taxon>Liliopsida</taxon>
        <taxon>Poales</taxon>
        <taxon>Poaceae</taxon>
        <taxon>BOP clade</taxon>
        <taxon>Pooideae</taxon>
        <taxon>Stipodae</taxon>
        <taxon>Brachypodieae</taxon>
        <taxon>Brachypodium</taxon>
    </lineage>
</organism>
<dbReference type="Proteomes" id="UP000008810">
    <property type="component" value="Chromosome 1"/>
</dbReference>
<evidence type="ECO:0000313" key="3">
    <source>
        <dbReference type="EnsemblPlants" id="KQK14133"/>
    </source>
</evidence>
<accession>A0A0Q3GUV9</accession>
<dbReference type="InParanoid" id="A0A0Q3GUV9"/>
<gene>
    <name evidence="2" type="ORF">BRADI_1g14483v3</name>
</gene>
<dbReference type="EnsemblPlants" id="KQK14133">
    <property type="protein sequence ID" value="KQK14133"/>
    <property type="gene ID" value="BRADI_1g14483v3"/>
</dbReference>
<dbReference type="AlphaFoldDB" id="A0A0Q3GUV9"/>
<feature type="chain" id="PRO_5035999582" description="Secreted protein" evidence="1">
    <location>
        <begin position="30"/>
        <end position="122"/>
    </location>
</feature>
<dbReference type="EMBL" id="CM000880">
    <property type="protein sequence ID" value="KQK14133.1"/>
    <property type="molecule type" value="Genomic_DNA"/>
</dbReference>
<reference evidence="2 3" key="1">
    <citation type="journal article" date="2010" name="Nature">
        <title>Genome sequencing and analysis of the model grass Brachypodium distachyon.</title>
        <authorList>
            <consortium name="International Brachypodium Initiative"/>
        </authorList>
    </citation>
    <scope>NUCLEOTIDE SEQUENCE [LARGE SCALE GENOMIC DNA]</scope>
    <source>
        <strain evidence="2 3">Bd21</strain>
    </source>
</reference>
<keyword evidence="1" id="KW-0732">Signal</keyword>
<reference evidence="2" key="2">
    <citation type="submission" date="2017-06" db="EMBL/GenBank/DDBJ databases">
        <title>WGS assembly of Brachypodium distachyon.</title>
        <authorList>
            <consortium name="The International Brachypodium Initiative"/>
            <person name="Lucas S."/>
            <person name="Harmon-Smith M."/>
            <person name="Lail K."/>
            <person name="Tice H."/>
            <person name="Grimwood J."/>
            <person name="Bruce D."/>
            <person name="Barry K."/>
            <person name="Shu S."/>
            <person name="Lindquist E."/>
            <person name="Wang M."/>
            <person name="Pitluck S."/>
            <person name="Vogel J.P."/>
            <person name="Garvin D.F."/>
            <person name="Mockler T.C."/>
            <person name="Schmutz J."/>
            <person name="Rokhsar D."/>
            <person name="Bevan M.W."/>
        </authorList>
    </citation>
    <scope>NUCLEOTIDE SEQUENCE</scope>
    <source>
        <strain evidence="2">Bd21</strain>
    </source>
</reference>
<reference evidence="3" key="3">
    <citation type="submission" date="2018-08" db="UniProtKB">
        <authorList>
            <consortium name="EnsemblPlants"/>
        </authorList>
    </citation>
    <scope>IDENTIFICATION</scope>
    <source>
        <strain evidence="3">cv. Bd21</strain>
    </source>
</reference>
<dbReference type="Gramene" id="KQK14133">
    <property type="protein sequence ID" value="KQK14133"/>
    <property type="gene ID" value="BRADI_1g14483v3"/>
</dbReference>
<evidence type="ECO:0000256" key="1">
    <source>
        <dbReference type="SAM" id="SignalP"/>
    </source>
</evidence>
<feature type="signal peptide" evidence="1">
    <location>
        <begin position="1"/>
        <end position="29"/>
    </location>
</feature>
<evidence type="ECO:0008006" key="5">
    <source>
        <dbReference type="Google" id="ProtNLM"/>
    </source>
</evidence>